<dbReference type="InterPro" id="IPR029063">
    <property type="entry name" value="SAM-dependent_MTases_sf"/>
</dbReference>
<dbReference type="GO" id="GO:0008168">
    <property type="term" value="F:methyltransferase activity"/>
    <property type="evidence" value="ECO:0007669"/>
    <property type="project" value="UniProtKB-KW"/>
</dbReference>
<dbReference type="Proteomes" id="UP000602442">
    <property type="component" value="Unassembled WGS sequence"/>
</dbReference>
<evidence type="ECO:0000313" key="7">
    <source>
        <dbReference type="Proteomes" id="UP000602442"/>
    </source>
</evidence>
<sequence length="282" mass="30491">MIDEDEGGGFGRKAAGILAAALVTLGILFAGAYFVDPSATRERLGLIPELDVPYVSSRPPTVQAMLDMADIGPDDYVIDLGTGDGRILLAAAVDRGASGLGVDLDPALVEEARSRAESLGVADRVKFREQDLFDTPLDQADVITMFLLPSVNMDLRPRLLELTPGTRIVSNRFDMGDWPADEERRVVGYPVYSWIVPADVAGRWLVKIGEGELTLNFEQDYQTVRGTALLNGENAPMTAELRGDRLSILVSTPDGEILLEGRVEGDAISFIGGADWTASRQR</sequence>
<dbReference type="InterPro" id="IPR025714">
    <property type="entry name" value="Methyltranfer_dom"/>
</dbReference>
<evidence type="ECO:0000256" key="3">
    <source>
        <dbReference type="ARBA" id="ARBA00022691"/>
    </source>
</evidence>
<evidence type="ECO:0000256" key="1">
    <source>
        <dbReference type="ARBA" id="ARBA00022603"/>
    </source>
</evidence>
<keyword evidence="3" id="KW-0949">S-adenosyl-L-methionine</keyword>
<evidence type="ECO:0000313" key="6">
    <source>
        <dbReference type="EMBL" id="MBH5322967.1"/>
    </source>
</evidence>
<gene>
    <name evidence="6" type="ORF">I5L03_10275</name>
</gene>
<keyword evidence="7" id="KW-1185">Reference proteome</keyword>
<dbReference type="InterPro" id="IPR026170">
    <property type="entry name" value="FAM173A/B"/>
</dbReference>
<dbReference type="CDD" id="cd02440">
    <property type="entry name" value="AdoMet_MTases"/>
    <property type="match status" value="1"/>
</dbReference>
<keyword evidence="4" id="KW-0472">Membrane</keyword>
<dbReference type="RefSeq" id="WP_197921690.1">
    <property type="nucleotide sequence ID" value="NZ_CAWPTA010000008.1"/>
</dbReference>
<dbReference type="PANTHER" id="PTHR13610">
    <property type="entry name" value="METHYLTRANSFERASE DOMAIN-CONTAINING PROTEIN"/>
    <property type="match status" value="1"/>
</dbReference>
<evidence type="ECO:0000256" key="4">
    <source>
        <dbReference type="SAM" id="Phobius"/>
    </source>
</evidence>
<evidence type="ECO:0000259" key="5">
    <source>
        <dbReference type="Pfam" id="PF13847"/>
    </source>
</evidence>
<dbReference type="PANTHER" id="PTHR13610:SF11">
    <property type="entry name" value="METHYLTRANSFERASE DOMAIN-CONTAINING PROTEIN"/>
    <property type="match status" value="1"/>
</dbReference>
<dbReference type="Gene3D" id="3.40.50.150">
    <property type="entry name" value="Vaccinia Virus protein VP39"/>
    <property type="match status" value="1"/>
</dbReference>
<keyword evidence="4" id="KW-1133">Transmembrane helix</keyword>
<keyword evidence="1 6" id="KW-0489">Methyltransferase</keyword>
<dbReference type="SUPFAM" id="SSF53335">
    <property type="entry name" value="S-adenosyl-L-methionine-dependent methyltransferases"/>
    <property type="match status" value="1"/>
</dbReference>
<name>A0ABS0N597_9SPHN</name>
<feature type="transmembrane region" description="Helical" evidence="4">
    <location>
        <begin position="14"/>
        <end position="35"/>
    </location>
</feature>
<evidence type="ECO:0000256" key="2">
    <source>
        <dbReference type="ARBA" id="ARBA00022679"/>
    </source>
</evidence>
<accession>A0ABS0N597</accession>
<dbReference type="Pfam" id="PF13847">
    <property type="entry name" value="Methyltransf_31"/>
    <property type="match status" value="1"/>
</dbReference>
<organism evidence="6 7">
    <name type="scientific">Aurantiacibacter sediminis</name>
    <dbReference type="NCBI Taxonomy" id="2793064"/>
    <lineage>
        <taxon>Bacteria</taxon>
        <taxon>Pseudomonadati</taxon>
        <taxon>Pseudomonadota</taxon>
        <taxon>Alphaproteobacteria</taxon>
        <taxon>Sphingomonadales</taxon>
        <taxon>Erythrobacteraceae</taxon>
        <taxon>Aurantiacibacter</taxon>
    </lineage>
</organism>
<reference evidence="6 7" key="1">
    <citation type="submission" date="2020-11" db="EMBL/GenBank/DDBJ databases">
        <title>Erythrobacter sediminis sp. nov., a marine bacterium from a tidal flat of Garorim Bay.</title>
        <authorList>
            <person name="Kim D."/>
            <person name="Yoo Y."/>
            <person name="Kim J.-J."/>
        </authorList>
    </citation>
    <scope>NUCLEOTIDE SEQUENCE [LARGE SCALE GENOMIC DNA]</scope>
    <source>
        <strain evidence="6 7">JGD-13</strain>
    </source>
</reference>
<dbReference type="GO" id="GO:0032259">
    <property type="term" value="P:methylation"/>
    <property type="evidence" value="ECO:0007669"/>
    <property type="project" value="UniProtKB-KW"/>
</dbReference>
<keyword evidence="4" id="KW-0812">Transmembrane</keyword>
<keyword evidence="2" id="KW-0808">Transferase</keyword>
<dbReference type="EMBL" id="JAEANY010000003">
    <property type="protein sequence ID" value="MBH5322967.1"/>
    <property type="molecule type" value="Genomic_DNA"/>
</dbReference>
<proteinExistence type="predicted"/>
<feature type="domain" description="Methyltransferase" evidence="5">
    <location>
        <begin position="75"/>
        <end position="146"/>
    </location>
</feature>
<protein>
    <submittedName>
        <fullName evidence="6">Class I SAM-dependent methyltransferase</fullName>
    </submittedName>
</protein>
<comment type="caution">
    <text evidence="6">The sequence shown here is derived from an EMBL/GenBank/DDBJ whole genome shotgun (WGS) entry which is preliminary data.</text>
</comment>